<dbReference type="InterPro" id="IPR000794">
    <property type="entry name" value="Beta-ketoacyl_synthase"/>
</dbReference>
<dbReference type="SMART" id="SM00825">
    <property type="entry name" value="PKS_KS"/>
    <property type="match status" value="1"/>
</dbReference>
<dbReference type="AlphaFoldDB" id="A0A2K9PQ54"/>
<evidence type="ECO:0000256" key="2">
    <source>
        <dbReference type="ARBA" id="ARBA00022679"/>
    </source>
</evidence>
<dbReference type="EMBL" id="CP025791">
    <property type="protein sequence ID" value="AUP79179.1"/>
    <property type="molecule type" value="Genomic_DNA"/>
</dbReference>
<dbReference type="OrthoDB" id="1141849at2"/>
<sequence>MQEPISITAISSISPLGKSLDDAWKNYQNNQDCISEKSFGNEHTLVAEIPQDAKKEIESLRKSDPKYKSLDDTVLFAIYASRKAIKHAHWNGSDNFGINIGSSRGATQLFETYHKDFLEKNKAKTLSSPTTTLGNISSWVAHDLQTQGPEISHSITCSTALHAMLNGIAWVSSGMCDKFLVGGSEAPLTPFTIAQMKALKIYSKGKLNTESFPCQALNLEKKQNTMILGEGASMACLEAGKKDNAIALIKGFGYATEILEHNISISSDAQCFQKSMQMALGNLNPDDVDAIVMHAPGTIKGDLSEYEAIKKIFCNKTPSLTTNKWKVGHSFGASGMLSIEMAILMLQHQKFITVPFSKFQKSPNSINNILVNAVGFGGNAVSILLSK</sequence>
<dbReference type="Pfam" id="PF02801">
    <property type="entry name" value="Ketoacyl-synt_C"/>
    <property type="match status" value="1"/>
</dbReference>
<dbReference type="Proteomes" id="UP000235826">
    <property type="component" value="Chromosome"/>
</dbReference>
<dbReference type="KEGG" id="fek:C1H87_10880"/>
<dbReference type="Pfam" id="PF00109">
    <property type="entry name" value="ketoacyl-synt"/>
    <property type="match status" value="1"/>
</dbReference>
<feature type="domain" description="Ketosynthase family 3 (KS3)" evidence="4">
    <location>
        <begin position="2"/>
        <end position="387"/>
    </location>
</feature>
<reference evidence="5 6" key="1">
    <citation type="submission" date="2018-01" db="EMBL/GenBank/DDBJ databases">
        <title>Complete genome sequence of Flavivirga eckloniae ECD14 isolated from seaweed Ecklonia cava.</title>
        <authorList>
            <person name="Lee J.H."/>
            <person name="Baik K.S."/>
            <person name="Seong C.N."/>
        </authorList>
    </citation>
    <scope>NUCLEOTIDE SEQUENCE [LARGE SCALE GENOMIC DNA]</scope>
    <source>
        <strain evidence="5 6">ECD14</strain>
    </source>
</reference>
<dbReference type="PROSITE" id="PS52004">
    <property type="entry name" value="KS3_2"/>
    <property type="match status" value="1"/>
</dbReference>
<dbReference type="InterPro" id="IPR016039">
    <property type="entry name" value="Thiolase-like"/>
</dbReference>
<dbReference type="InterPro" id="IPR014031">
    <property type="entry name" value="Ketoacyl_synth_C"/>
</dbReference>
<gene>
    <name evidence="5" type="ORF">C1H87_10880</name>
</gene>
<keyword evidence="2 3" id="KW-0808">Transferase</keyword>
<dbReference type="InterPro" id="IPR020841">
    <property type="entry name" value="PKS_Beta-ketoAc_synthase_dom"/>
</dbReference>
<protein>
    <submittedName>
        <fullName evidence="5">Beta-ketoacyl synthase</fullName>
    </submittedName>
</protein>
<dbReference type="PANTHER" id="PTHR11712">
    <property type="entry name" value="POLYKETIDE SYNTHASE-RELATED"/>
    <property type="match status" value="1"/>
</dbReference>
<organism evidence="5 6">
    <name type="scientific">Flavivirga eckloniae</name>
    <dbReference type="NCBI Taxonomy" id="1803846"/>
    <lineage>
        <taxon>Bacteria</taxon>
        <taxon>Pseudomonadati</taxon>
        <taxon>Bacteroidota</taxon>
        <taxon>Flavobacteriia</taxon>
        <taxon>Flavobacteriales</taxon>
        <taxon>Flavobacteriaceae</taxon>
        <taxon>Flavivirga</taxon>
    </lineage>
</organism>
<evidence type="ECO:0000256" key="1">
    <source>
        <dbReference type="ARBA" id="ARBA00008467"/>
    </source>
</evidence>
<accession>A0A2K9PQ54</accession>
<dbReference type="Gene3D" id="3.40.47.10">
    <property type="match status" value="1"/>
</dbReference>
<dbReference type="GO" id="GO:0006633">
    <property type="term" value="P:fatty acid biosynthetic process"/>
    <property type="evidence" value="ECO:0007669"/>
    <property type="project" value="TreeGrafter"/>
</dbReference>
<evidence type="ECO:0000313" key="5">
    <source>
        <dbReference type="EMBL" id="AUP79179.1"/>
    </source>
</evidence>
<evidence type="ECO:0000259" key="4">
    <source>
        <dbReference type="PROSITE" id="PS52004"/>
    </source>
</evidence>
<dbReference type="SUPFAM" id="SSF53901">
    <property type="entry name" value="Thiolase-like"/>
    <property type="match status" value="1"/>
</dbReference>
<dbReference type="GO" id="GO:0004315">
    <property type="term" value="F:3-oxoacyl-[acyl-carrier-protein] synthase activity"/>
    <property type="evidence" value="ECO:0007669"/>
    <property type="project" value="TreeGrafter"/>
</dbReference>
<keyword evidence="6" id="KW-1185">Reference proteome</keyword>
<evidence type="ECO:0000313" key="6">
    <source>
        <dbReference type="Proteomes" id="UP000235826"/>
    </source>
</evidence>
<comment type="similarity">
    <text evidence="1 3">Belongs to the thiolase-like superfamily. Beta-ketoacyl-ACP synthases family.</text>
</comment>
<dbReference type="RefSeq" id="WP_102755834.1">
    <property type="nucleotide sequence ID" value="NZ_CP025791.1"/>
</dbReference>
<evidence type="ECO:0000256" key="3">
    <source>
        <dbReference type="RuleBase" id="RU003694"/>
    </source>
</evidence>
<dbReference type="PANTHER" id="PTHR11712:SF347">
    <property type="entry name" value="BETA KETOACYL-ACYL CARRIER PROTEIN SYNTHASE"/>
    <property type="match status" value="1"/>
</dbReference>
<name>A0A2K9PQ54_9FLAO</name>
<dbReference type="InterPro" id="IPR014030">
    <property type="entry name" value="Ketoacyl_synth_N"/>
</dbReference>
<proteinExistence type="inferred from homology"/>